<dbReference type="InterPro" id="IPR005146">
    <property type="entry name" value="B3/B4_tRNA-bd"/>
</dbReference>
<feature type="binding site" evidence="15">
    <location>
        <position position="474"/>
    </location>
    <ligand>
        <name>Mg(2+)</name>
        <dbReference type="ChEBI" id="CHEBI:18420"/>
        <note>shared with alpha subunit</note>
    </ligand>
</feature>
<comment type="caution">
    <text evidence="20">The sequence shown here is derived from an EMBL/GenBank/DDBJ whole genome shotgun (WGS) entry which is preliminary data.</text>
</comment>
<dbReference type="PROSITE" id="PS51447">
    <property type="entry name" value="FDX_ACB"/>
    <property type="match status" value="1"/>
</dbReference>
<dbReference type="SUPFAM" id="SSF54991">
    <property type="entry name" value="Anticodon-binding domain of PheRS"/>
    <property type="match status" value="1"/>
</dbReference>
<dbReference type="InterPro" id="IPR036690">
    <property type="entry name" value="Fdx_antiC-bd_sf"/>
</dbReference>
<reference evidence="20 21" key="1">
    <citation type="submission" date="2020-01" db="EMBL/GenBank/DDBJ databases">
        <title>Draft genome sequence of Cand. Neptunochlamydia vexilliferae K9.</title>
        <authorList>
            <person name="Schulz F."/>
            <person name="Koestlbacher S."/>
            <person name="Wascher F."/>
            <person name="Pizzetti I."/>
            <person name="Horn M."/>
        </authorList>
    </citation>
    <scope>NUCLEOTIDE SEQUENCE [LARGE SCALE GENOMIC DNA]</scope>
    <source>
        <strain evidence="20 21">K9</strain>
    </source>
</reference>
<evidence type="ECO:0000256" key="10">
    <source>
        <dbReference type="ARBA" id="ARBA00022842"/>
    </source>
</evidence>
<keyword evidence="11 16" id="KW-0694">RNA-binding</keyword>
<dbReference type="InterPro" id="IPR045060">
    <property type="entry name" value="Phe-tRNA-ligase_IIc_bsu"/>
</dbReference>
<evidence type="ECO:0000256" key="2">
    <source>
        <dbReference type="ARBA" id="ARBA00008653"/>
    </source>
</evidence>
<keyword evidence="12 15" id="KW-0648">Protein biosynthesis</keyword>
<keyword evidence="7 15" id="KW-0479">Metal-binding</keyword>
<gene>
    <name evidence="15" type="primary">pheT</name>
    <name evidence="20" type="ORF">NEPTK9_001537</name>
</gene>
<feature type="domain" description="TRNA-binding" evidence="17">
    <location>
        <begin position="65"/>
        <end position="177"/>
    </location>
</feature>
<evidence type="ECO:0000256" key="5">
    <source>
        <dbReference type="ARBA" id="ARBA00022555"/>
    </source>
</evidence>
<evidence type="ECO:0000256" key="15">
    <source>
        <dbReference type="HAMAP-Rule" id="MF_00283"/>
    </source>
</evidence>
<accession>A0ABS0B0T0</accession>
<dbReference type="InterPro" id="IPR002547">
    <property type="entry name" value="tRNA-bd_dom"/>
</dbReference>
<dbReference type="SMART" id="SM00874">
    <property type="entry name" value="B5"/>
    <property type="match status" value="1"/>
</dbReference>
<dbReference type="SUPFAM" id="SSF55681">
    <property type="entry name" value="Class II aaRS and biotin synthetases"/>
    <property type="match status" value="1"/>
</dbReference>
<dbReference type="Pfam" id="PF17759">
    <property type="entry name" value="tRNA_synthFbeta"/>
    <property type="match status" value="1"/>
</dbReference>
<feature type="binding site" evidence="15">
    <location>
        <position position="480"/>
    </location>
    <ligand>
        <name>Mg(2+)</name>
        <dbReference type="ChEBI" id="CHEBI:18420"/>
        <note>shared with alpha subunit</note>
    </ligand>
</feature>
<dbReference type="Pfam" id="PF03147">
    <property type="entry name" value="FDX-ACB"/>
    <property type="match status" value="1"/>
</dbReference>
<comment type="catalytic activity">
    <reaction evidence="14 15">
        <text>tRNA(Phe) + L-phenylalanine + ATP = L-phenylalanyl-tRNA(Phe) + AMP + diphosphate + H(+)</text>
        <dbReference type="Rhea" id="RHEA:19413"/>
        <dbReference type="Rhea" id="RHEA-COMP:9668"/>
        <dbReference type="Rhea" id="RHEA-COMP:9699"/>
        <dbReference type="ChEBI" id="CHEBI:15378"/>
        <dbReference type="ChEBI" id="CHEBI:30616"/>
        <dbReference type="ChEBI" id="CHEBI:33019"/>
        <dbReference type="ChEBI" id="CHEBI:58095"/>
        <dbReference type="ChEBI" id="CHEBI:78442"/>
        <dbReference type="ChEBI" id="CHEBI:78531"/>
        <dbReference type="ChEBI" id="CHEBI:456215"/>
        <dbReference type="EC" id="6.1.1.20"/>
    </reaction>
</comment>
<keyword evidence="8 15" id="KW-0547">Nucleotide-binding</keyword>
<dbReference type="SUPFAM" id="SSF56037">
    <property type="entry name" value="PheT/TilS domain"/>
    <property type="match status" value="1"/>
</dbReference>
<evidence type="ECO:0000256" key="11">
    <source>
        <dbReference type="ARBA" id="ARBA00022884"/>
    </source>
</evidence>
<protein>
    <recommendedName>
        <fullName evidence="15">Phenylalanine--tRNA ligase beta subunit</fullName>
        <ecNumber evidence="15">6.1.1.20</ecNumber>
    </recommendedName>
    <alternativeName>
        <fullName evidence="15">Phenylalanyl-tRNA synthetase beta subunit</fullName>
        <shortName evidence="15">PheRS</shortName>
    </alternativeName>
</protein>
<dbReference type="NCBIfam" id="NF045760">
    <property type="entry name" value="YtpR"/>
    <property type="match status" value="1"/>
</dbReference>
<dbReference type="EMBL" id="JAAEJV010000062">
    <property type="protein sequence ID" value="MBF5060011.1"/>
    <property type="molecule type" value="Genomic_DNA"/>
</dbReference>
<dbReference type="Gene3D" id="3.30.930.10">
    <property type="entry name" value="Bira Bifunctional Protein, Domain 2"/>
    <property type="match status" value="1"/>
</dbReference>
<dbReference type="InterPro" id="IPR041616">
    <property type="entry name" value="PheRS_beta_core"/>
</dbReference>
<comment type="subcellular location">
    <subcellularLocation>
        <location evidence="1 15">Cytoplasm</location>
    </subcellularLocation>
</comment>
<dbReference type="InterPro" id="IPR012340">
    <property type="entry name" value="NA-bd_OB-fold"/>
</dbReference>
<name>A0ABS0B0T0_9BACT</name>
<keyword evidence="5 16" id="KW-0820">tRNA-binding</keyword>
<dbReference type="GO" id="GO:0004826">
    <property type="term" value="F:phenylalanine-tRNA ligase activity"/>
    <property type="evidence" value="ECO:0007669"/>
    <property type="project" value="UniProtKB-EC"/>
</dbReference>
<dbReference type="EC" id="6.1.1.20" evidence="15"/>
<dbReference type="PROSITE" id="PS51483">
    <property type="entry name" value="B5"/>
    <property type="match status" value="1"/>
</dbReference>
<dbReference type="InterPro" id="IPR005121">
    <property type="entry name" value="Fdx_antiC-bd"/>
</dbReference>
<dbReference type="Proteomes" id="UP001194714">
    <property type="component" value="Unassembled WGS sequence"/>
</dbReference>
<dbReference type="PANTHER" id="PTHR10947:SF0">
    <property type="entry name" value="PHENYLALANINE--TRNA LIGASE BETA SUBUNIT"/>
    <property type="match status" value="1"/>
</dbReference>
<organism evidence="20 21">
    <name type="scientific">Candidatus Neptunichlamydia vexilliferae</name>
    <dbReference type="NCBI Taxonomy" id="1651774"/>
    <lineage>
        <taxon>Bacteria</taxon>
        <taxon>Pseudomonadati</taxon>
        <taxon>Chlamydiota</taxon>
        <taxon>Chlamydiia</taxon>
        <taxon>Parachlamydiales</taxon>
        <taxon>Simkaniaceae</taxon>
        <taxon>Candidatus Neptunichlamydia</taxon>
    </lineage>
</organism>
<dbReference type="Gene3D" id="3.50.40.10">
    <property type="entry name" value="Phenylalanyl-trna Synthetase, Chain B, domain 3"/>
    <property type="match status" value="1"/>
</dbReference>
<evidence type="ECO:0000256" key="12">
    <source>
        <dbReference type="ARBA" id="ARBA00022917"/>
    </source>
</evidence>
<keyword evidence="6 15" id="KW-0436">Ligase</keyword>
<dbReference type="InterPro" id="IPR004532">
    <property type="entry name" value="Phe-tRNA-ligase_IIc_bsu_bact"/>
</dbReference>
<sequence>MHTTKINFLGDPIKRICYSYPKKDNKMRVPLSWLKDYVKLDLSNEALAEVLTLAGLEVDKVEPTPFPFKGVIVAEVKEAAPHPNADKLKVAQVFDGTETVQVVCGAANCRAGMKVALATVGATLTNKEGSTFKIKKSKLRDVASHGMLCAEDELGFTEESSGIMELSDAAAVGTDLTELFGDVIFEVSLTPNLGHCMSLLGIAREVAALLDQKAIPPKITLDEGGAAGIEVEIKEPENCYRYGCRWITGVKVGPSPDWMKTRLENAGIRSINNVVDVTNYVMLEMGQPLHAFDGKKIRDQKISVQSTESSIPFETLDGEKRTIPPGILMIHDGKGPVAVAGVMGGANSEVSETTTEVILEAAHFNPSAVRKGAKMLGLRSESSARFERGVDFERVTAALDRAASLLGGTVSQIVDSVSKERKRKTVKVRLSRVNALLGTELSLAEVESFLKRLEMTVKTEEETCHVTVPTYRNDITEEIDLIEEVARIYGYNNIEKQEPRVVNSSLPHAPIYLMKKEVRERLIGAGLQEFLTCDLISSELSNLCLEKQLGEKEEIHVLKPSSVDQSILRMSLLPGMLQAVKHNFDRKNHNLSAFEVGRIHFKEGKGFQERLTAAILLTGKRTPHHFESKPGAVDFFDLKGILENLLTAFDVKGAQFEPSRLKSFHPGKQATLSIGDLRLGVLGEVHPSRLERLGIEERIFFAQIDLHDLIEVRGKEKKMTPLPQFPGSERDWTVTVQHDVPMGSFSNVLKAFPSKLLKEFYLLDLYESEKIGKDRKNVTFRFVYRNDRQTIEQPQVDKEHERMIRFVNERMGDFIFQV</sequence>
<evidence type="ECO:0000259" key="17">
    <source>
        <dbReference type="PROSITE" id="PS50886"/>
    </source>
</evidence>
<evidence type="ECO:0000313" key="21">
    <source>
        <dbReference type="Proteomes" id="UP001194714"/>
    </source>
</evidence>
<dbReference type="SUPFAM" id="SSF46955">
    <property type="entry name" value="Putative DNA-binding domain"/>
    <property type="match status" value="1"/>
</dbReference>
<evidence type="ECO:0000256" key="1">
    <source>
        <dbReference type="ARBA" id="ARBA00004496"/>
    </source>
</evidence>
<dbReference type="CDD" id="cd00769">
    <property type="entry name" value="PheRS_beta_core"/>
    <property type="match status" value="1"/>
</dbReference>
<keyword evidence="21" id="KW-1185">Reference proteome</keyword>
<dbReference type="InterPro" id="IPR009061">
    <property type="entry name" value="DNA-bd_dom_put_sf"/>
</dbReference>
<keyword evidence="13 15" id="KW-0030">Aminoacyl-tRNA synthetase</keyword>
<comment type="subunit">
    <text evidence="3 15">Tetramer of two alpha and two beta subunits.</text>
</comment>
<evidence type="ECO:0000259" key="18">
    <source>
        <dbReference type="PROSITE" id="PS51447"/>
    </source>
</evidence>
<proteinExistence type="inferred from homology"/>
<feature type="binding site" evidence="15">
    <location>
        <position position="483"/>
    </location>
    <ligand>
        <name>Mg(2+)</name>
        <dbReference type="ChEBI" id="CHEBI:18420"/>
        <note>shared with alpha subunit</note>
    </ligand>
</feature>
<dbReference type="InterPro" id="IPR020825">
    <property type="entry name" value="Phe-tRNA_synthase-like_B3/B4"/>
</dbReference>
<evidence type="ECO:0000256" key="3">
    <source>
        <dbReference type="ARBA" id="ARBA00011209"/>
    </source>
</evidence>
<evidence type="ECO:0000256" key="6">
    <source>
        <dbReference type="ARBA" id="ARBA00022598"/>
    </source>
</evidence>
<evidence type="ECO:0000256" key="9">
    <source>
        <dbReference type="ARBA" id="ARBA00022840"/>
    </source>
</evidence>
<feature type="domain" description="FDX-ACB" evidence="18">
    <location>
        <begin position="723"/>
        <end position="816"/>
    </location>
</feature>
<evidence type="ECO:0000256" key="14">
    <source>
        <dbReference type="ARBA" id="ARBA00049255"/>
    </source>
</evidence>
<dbReference type="NCBIfam" id="TIGR00472">
    <property type="entry name" value="pheT_bact"/>
    <property type="match status" value="1"/>
</dbReference>
<dbReference type="SUPFAM" id="SSF50249">
    <property type="entry name" value="Nucleic acid-binding proteins"/>
    <property type="match status" value="1"/>
</dbReference>
<evidence type="ECO:0000256" key="7">
    <source>
        <dbReference type="ARBA" id="ARBA00022723"/>
    </source>
</evidence>
<feature type="binding site" evidence="15">
    <location>
        <position position="484"/>
    </location>
    <ligand>
        <name>Mg(2+)</name>
        <dbReference type="ChEBI" id="CHEBI:18420"/>
        <note>shared with alpha subunit</note>
    </ligand>
</feature>
<comment type="cofactor">
    <cofactor evidence="15">
        <name>Mg(2+)</name>
        <dbReference type="ChEBI" id="CHEBI:18420"/>
    </cofactor>
    <text evidence="15">Binds 2 magnesium ions per tetramer.</text>
</comment>
<dbReference type="InterPro" id="IPR005147">
    <property type="entry name" value="tRNA_synthase_B5-dom"/>
</dbReference>
<dbReference type="CDD" id="cd02796">
    <property type="entry name" value="tRNA_bind_bactPheRS"/>
    <property type="match status" value="1"/>
</dbReference>
<dbReference type="InterPro" id="IPR033714">
    <property type="entry name" value="tRNA_bind_bactPheRS"/>
</dbReference>
<comment type="similarity">
    <text evidence="2 15">Belongs to the phenylalanyl-tRNA synthetase beta subunit family. Type 1 subfamily.</text>
</comment>
<dbReference type="SMART" id="SM00896">
    <property type="entry name" value="FDX-ACB"/>
    <property type="match status" value="1"/>
</dbReference>
<evidence type="ECO:0000256" key="16">
    <source>
        <dbReference type="PROSITE-ProRule" id="PRU00209"/>
    </source>
</evidence>
<dbReference type="Gene3D" id="3.30.70.380">
    <property type="entry name" value="Ferrodoxin-fold anticodon-binding domain"/>
    <property type="match status" value="1"/>
</dbReference>
<keyword evidence="9 15" id="KW-0067">ATP-binding</keyword>
<evidence type="ECO:0000313" key="20">
    <source>
        <dbReference type="EMBL" id="MBF5060011.1"/>
    </source>
</evidence>
<dbReference type="PROSITE" id="PS50886">
    <property type="entry name" value="TRBD"/>
    <property type="match status" value="1"/>
</dbReference>
<dbReference type="HAMAP" id="MF_00283">
    <property type="entry name" value="Phe_tRNA_synth_beta1"/>
    <property type="match status" value="1"/>
</dbReference>
<evidence type="ECO:0000256" key="4">
    <source>
        <dbReference type="ARBA" id="ARBA00022490"/>
    </source>
</evidence>
<feature type="domain" description="B5" evidence="19">
    <location>
        <begin position="421"/>
        <end position="496"/>
    </location>
</feature>
<evidence type="ECO:0000259" key="19">
    <source>
        <dbReference type="PROSITE" id="PS51483"/>
    </source>
</evidence>
<dbReference type="Gene3D" id="2.40.50.140">
    <property type="entry name" value="Nucleic acid-binding proteins"/>
    <property type="match status" value="1"/>
</dbReference>
<dbReference type="InterPro" id="IPR045864">
    <property type="entry name" value="aa-tRNA-synth_II/BPL/LPL"/>
</dbReference>
<dbReference type="SMART" id="SM00873">
    <property type="entry name" value="B3_4"/>
    <property type="match status" value="1"/>
</dbReference>
<dbReference type="Pfam" id="PF03484">
    <property type="entry name" value="B5"/>
    <property type="match status" value="1"/>
</dbReference>
<keyword evidence="10 15" id="KW-0460">Magnesium</keyword>
<evidence type="ECO:0000256" key="13">
    <source>
        <dbReference type="ARBA" id="ARBA00023146"/>
    </source>
</evidence>
<dbReference type="PANTHER" id="PTHR10947">
    <property type="entry name" value="PHENYLALANYL-TRNA SYNTHETASE BETA CHAIN AND LEUCINE-RICH REPEAT-CONTAINING PROTEIN 47"/>
    <property type="match status" value="1"/>
</dbReference>
<dbReference type="Pfam" id="PF03483">
    <property type="entry name" value="B3_4"/>
    <property type="match status" value="1"/>
</dbReference>
<dbReference type="Pfam" id="PF01588">
    <property type="entry name" value="tRNA_bind"/>
    <property type="match status" value="1"/>
</dbReference>
<dbReference type="Gene3D" id="3.30.56.10">
    <property type="match status" value="2"/>
</dbReference>
<evidence type="ECO:0000256" key="8">
    <source>
        <dbReference type="ARBA" id="ARBA00022741"/>
    </source>
</evidence>
<keyword evidence="4 15" id="KW-0963">Cytoplasm</keyword>